<comment type="subcellular location">
    <subcellularLocation>
        <location evidence="1">Membrane</location>
        <topology evidence="1">Multi-pass membrane protein</topology>
    </subcellularLocation>
</comment>
<dbReference type="AlphaFoldDB" id="A0AAD9ZB76"/>
<dbReference type="PANTHER" id="PTHR12570:SF92">
    <property type="entry name" value="SPICHTHYIN, ISOFORM B"/>
    <property type="match status" value="1"/>
</dbReference>
<name>A0AAD9ZB76_9LECA</name>
<feature type="compositionally biased region" description="Low complexity" evidence="5">
    <location>
        <begin position="551"/>
        <end position="560"/>
    </location>
</feature>
<keyword evidence="3 6" id="KW-1133">Transmembrane helix</keyword>
<feature type="transmembrane region" description="Helical" evidence="6">
    <location>
        <begin position="164"/>
        <end position="187"/>
    </location>
</feature>
<feature type="transmembrane region" description="Helical" evidence="6">
    <location>
        <begin position="236"/>
        <end position="255"/>
    </location>
</feature>
<feature type="region of interest" description="Disordered" evidence="5">
    <location>
        <begin position="407"/>
        <end position="496"/>
    </location>
</feature>
<feature type="transmembrane region" description="Helical" evidence="6">
    <location>
        <begin position="262"/>
        <end position="288"/>
    </location>
</feature>
<feature type="compositionally biased region" description="Gly residues" evidence="5">
    <location>
        <begin position="712"/>
        <end position="733"/>
    </location>
</feature>
<evidence type="ECO:0000256" key="5">
    <source>
        <dbReference type="SAM" id="MobiDB-lite"/>
    </source>
</evidence>
<feature type="compositionally biased region" description="Low complexity" evidence="5">
    <location>
        <begin position="589"/>
        <end position="606"/>
    </location>
</feature>
<evidence type="ECO:0000256" key="1">
    <source>
        <dbReference type="ARBA" id="ARBA00004141"/>
    </source>
</evidence>
<protein>
    <recommendedName>
        <fullName evidence="9">DUF803-domain-containing protein</fullName>
    </recommendedName>
</protein>
<dbReference type="PANTHER" id="PTHR12570">
    <property type="match status" value="1"/>
</dbReference>
<keyword evidence="2 6" id="KW-0812">Transmembrane</keyword>
<feature type="transmembrane region" description="Helical" evidence="6">
    <location>
        <begin position="294"/>
        <end position="315"/>
    </location>
</feature>
<dbReference type="InterPro" id="IPR037185">
    <property type="entry name" value="EmrE-like"/>
</dbReference>
<evidence type="ECO:0000256" key="3">
    <source>
        <dbReference type="ARBA" id="ARBA00022989"/>
    </source>
</evidence>
<feature type="compositionally biased region" description="Basic and acidic residues" evidence="5">
    <location>
        <begin position="619"/>
        <end position="632"/>
    </location>
</feature>
<feature type="compositionally biased region" description="Acidic residues" evidence="5">
    <location>
        <begin position="643"/>
        <end position="657"/>
    </location>
</feature>
<feature type="compositionally biased region" description="Basic and acidic residues" evidence="5">
    <location>
        <begin position="698"/>
        <end position="711"/>
    </location>
</feature>
<sequence length="733" mass="78487">MENTAHILARANEVYARAAAAPPKEHPPVYKAIGISLAIASGLFIGTSFVLKKTGLLKANVKYNEEAGEGYGYLKNAFWWSGMTLMIIGEICNFVAYAFVDAILVTPLGALSVVITTILSAIFLKERLSFIGKVGCFNCIVGSVVIVLNAPAQSSAGTIQDMQHFVIAPGFLSYAGVIIVGCTFIAFWVGPRYGKKSMLVYLSICSLIGGLSVVATQGLGAAIVTQAGGTPQFNHWFLYVLLVFVVATLVTEIIFLNKALNIFNAALVTPTYYVFFTSSTIVASAILFQGFKGSVMSIITVVLGFLQICAGVVLLQLSKSAKDVPDAAVFKGDLDQMRTVAEQEEPESEPKADAIRGTAAIIRRFSQARQKNEMAEAKRVHEDRMKDQMDPIGEDEQVQWDGLRRRKTSISGPGSLHRRKTLHPPLGMSNFPDEEAVDDERPVSGHSSGGGGFNGRFMHSFKRNASSKFSRQNKSLSTGTPGLTAEPKDDTPPTAQVLGAMEMDHVYGLPSSLRGNTGGDGAGDPTGHFDSSTEYTGAGGKPIMWAESVESRPSSSRPSLAPTPPPHSAKRQFSFQNPFHRHKHEAMTSDSSSHRPSSRMGIGSRGSSKDHSMPGIKGVTEEERIGLVKGDSKNMLAVPGYNEDPEYSSPSEEDDWQLEGRPAGSVAPGQVPLIREESETDSGRNSPGLHSTVPPRLVTEEPLRRKQEWEGHPGGGGPGSAGGSKGSGGPAFI</sequence>
<accession>A0AAD9ZB76</accession>
<dbReference type="GO" id="GO:0015095">
    <property type="term" value="F:magnesium ion transmembrane transporter activity"/>
    <property type="evidence" value="ECO:0007669"/>
    <property type="project" value="InterPro"/>
</dbReference>
<dbReference type="SUPFAM" id="SSF103481">
    <property type="entry name" value="Multidrug resistance efflux transporter EmrE"/>
    <property type="match status" value="1"/>
</dbReference>
<dbReference type="GO" id="GO:0016020">
    <property type="term" value="C:membrane"/>
    <property type="evidence" value="ECO:0007669"/>
    <property type="project" value="UniProtKB-SubCell"/>
</dbReference>
<reference evidence="7" key="1">
    <citation type="submission" date="2022-11" db="EMBL/GenBank/DDBJ databases">
        <title>Chromosomal genome sequence assembly and mating type (MAT) locus characterization of the leprose asexual lichenized fungus Lepraria neglecta (Nyl.) Erichsen.</title>
        <authorList>
            <person name="Allen J.L."/>
            <person name="Pfeffer B."/>
        </authorList>
    </citation>
    <scope>NUCLEOTIDE SEQUENCE</scope>
    <source>
        <strain evidence="7">Allen 5258</strain>
    </source>
</reference>
<feature type="transmembrane region" description="Helical" evidence="6">
    <location>
        <begin position="199"/>
        <end position="224"/>
    </location>
</feature>
<feature type="transmembrane region" description="Helical" evidence="6">
    <location>
        <begin position="130"/>
        <end position="152"/>
    </location>
</feature>
<feature type="transmembrane region" description="Helical" evidence="6">
    <location>
        <begin position="102"/>
        <end position="123"/>
    </location>
</feature>
<evidence type="ECO:0000313" key="8">
    <source>
        <dbReference type="Proteomes" id="UP001276659"/>
    </source>
</evidence>
<dbReference type="InterPro" id="IPR008521">
    <property type="entry name" value="Mg_trans_NIPA"/>
</dbReference>
<evidence type="ECO:0000256" key="2">
    <source>
        <dbReference type="ARBA" id="ARBA00022692"/>
    </source>
</evidence>
<evidence type="ECO:0008006" key="9">
    <source>
        <dbReference type="Google" id="ProtNLM"/>
    </source>
</evidence>
<evidence type="ECO:0000256" key="6">
    <source>
        <dbReference type="SAM" id="Phobius"/>
    </source>
</evidence>
<feature type="transmembrane region" description="Helical" evidence="6">
    <location>
        <begin position="77"/>
        <end position="96"/>
    </location>
</feature>
<feature type="transmembrane region" description="Helical" evidence="6">
    <location>
        <begin position="32"/>
        <end position="51"/>
    </location>
</feature>
<organism evidence="7 8">
    <name type="scientific">Lepraria neglecta</name>
    <dbReference type="NCBI Taxonomy" id="209136"/>
    <lineage>
        <taxon>Eukaryota</taxon>
        <taxon>Fungi</taxon>
        <taxon>Dikarya</taxon>
        <taxon>Ascomycota</taxon>
        <taxon>Pezizomycotina</taxon>
        <taxon>Lecanoromycetes</taxon>
        <taxon>OSLEUM clade</taxon>
        <taxon>Lecanoromycetidae</taxon>
        <taxon>Lecanorales</taxon>
        <taxon>Lecanorineae</taxon>
        <taxon>Stereocaulaceae</taxon>
        <taxon>Lepraria</taxon>
    </lineage>
</organism>
<evidence type="ECO:0000313" key="7">
    <source>
        <dbReference type="EMBL" id="KAK3174804.1"/>
    </source>
</evidence>
<proteinExistence type="predicted"/>
<keyword evidence="4 6" id="KW-0472">Membrane</keyword>
<dbReference type="EMBL" id="JASNWA010000006">
    <property type="protein sequence ID" value="KAK3174804.1"/>
    <property type="molecule type" value="Genomic_DNA"/>
</dbReference>
<feature type="compositionally biased region" description="Polar residues" evidence="5">
    <location>
        <begin position="463"/>
        <end position="481"/>
    </location>
</feature>
<gene>
    <name evidence="7" type="ORF">OEA41_002050</name>
</gene>
<evidence type="ECO:0000256" key="4">
    <source>
        <dbReference type="ARBA" id="ARBA00023136"/>
    </source>
</evidence>
<dbReference type="Pfam" id="PF05653">
    <property type="entry name" value="Mg_trans_NIPA"/>
    <property type="match status" value="1"/>
</dbReference>
<dbReference type="Proteomes" id="UP001276659">
    <property type="component" value="Unassembled WGS sequence"/>
</dbReference>
<keyword evidence="8" id="KW-1185">Reference proteome</keyword>
<comment type="caution">
    <text evidence="7">The sequence shown here is derived from an EMBL/GenBank/DDBJ whole genome shotgun (WGS) entry which is preliminary data.</text>
</comment>
<feature type="region of interest" description="Disordered" evidence="5">
    <location>
        <begin position="508"/>
        <end position="733"/>
    </location>
</feature>